<dbReference type="InterPro" id="IPR029063">
    <property type="entry name" value="SAM-dependent_MTases_sf"/>
</dbReference>
<dbReference type="GO" id="GO:0008168">
    <property type="term" value="F:methyltransferase activity"/>
    <property type="evidence" value="ECO:0007669"/>
    <property type="project" value="UniProtKB-KW"/>
</dbReference>
<dbReference type="PANTHER" id="PTHR43591">
    <property type="entry name" value="METHYLTRANSFERASE"/>
    <property type="match status" value="1"/>
</dbReference>
<dbReference type="PANTHER" id="PTHR43591:SF105">
    <property type="entry name" value="METHYLTRANSFERASE DOMAIN-CONTAINING PROTEIN-RELATED"/>
    <property type="match status" value="1"/>
</dbReference>
<dbReference type="EMBL" id="ML743574">
    <property type="protein sequence ID" value="KAE8137914.1"/>
    <property type="molecule type" value="Genomic_DNA"/>
</dbReference>
<dbReference type="OrthoDB" id="2013972at2759"/>
<dbReference type="SUPFAM" id="SSF53335">
    <property type="entry name" value="S-adenosyl-L-methionine-dependent methyltransferases"/>
    <property type="match status" value="1"/>
</dbReference>
<evidence type="ECO:0000313" key="2">
    <source>
        <dbReference type="Proteomes" id="UP000325672"/>
    </source>
</evidence>
<keyword evidence="2" id="KW-1185">Reference proteome</keyword>
<evidence type="ECO:0000313" key="1">
    <source>
        <dbReference type="EMBL" id="KAE8137914.1"/>
    </source>
</evidence>
<reference evidence="1 2" key="1">
    <citation type="submission" date="2019-04" db="EMBL/GenBank/DDBJ databases">
        <title>Friends and foes A comparative genomics study of 23 Aspergillus species from section Flavi.</title>
        <authorList>
            <consortium name="DOE Joint Genome Institute"/>
            <person name="Kjaerbolling I."/>
            <person name="Vesth T."/>
            <person name="Frisvad J.C."/>
            <person name="Nybo J.L."/>
            <person name="Theobald S."/>
            <person name="Kildgaard S."/>
            <person name="Isbrandt T."/>
            <person name="Kuo A."/>
            <person name="Sato A."/>
            <person name="Lyhne E.K."/>
            <person name="Kogle M.E."/>
            <person name="Wiebenga A."/>
            <person name="Kun R.S."/>
            <person name="Lubbers R.J."/>
            <person name="Makela M.R."/>
            <person name="Barry K."/>
            <person name="Chovatia M."/>
            <person name="Clum A."/>
            <person name="Daum C."/>
            <person name="Haridas S."/>
            <person name="He G."/>
            <person name="LaButti K."/>
            <person name="Lipzen A."/>
            <person name="Mondo S."/>
            <person name="Riley R."/>
            <person name="Salamov A."/>
            <person name="Simmons B.A."/>
            <person name="Magnuson J.K."/>
            <person name="Henrissat B."/>
            <person name="Mortensen U.H."/>
            <person name="Larsen T.O."/>
            <person name="Devries R.P."/>
            <person name="Grigoriev I.V."/>
            <person name="Machida M."/>
            <person name="Baker S.E."/>
            <person name="Andersen M.R."/>
        </authorList>
    </citation>
    <scope>NUCLEOTIDE SEQUENCE [LARGE SCALE GENOMIC DNA]</scope>
    <source>
        <strain evidence="1 2">CBS 117625</strain>
    </source>
</reference>
<dbReference type="GO" id="GO:0032259">
    <property type="term" value="P:methylation"/>
    <property type="evidence" value="ECO:0007669"/>
    <property type="project" value="UniProtKB-KW"/>
</dbReference>
<organism evidence="1 2">
    <name type="scientific">Aspergillus pseudotamarii</name>
    <dbReference type="NCBI Taxonomy" id="132259"/>
    <lineage>
        <taxon>Eukaryota</taxon>
        <taxon>Fungi</taxon>
        <taxon>Dikarya</taxon>
        <taxon>Ascomycota</taxon>
        <taxon>Pezizomycotina</taxon>
        <taxon>Eurotiomycetes</taxon>
        <taxon>Eurotiomycetidae</taxon>
        <taxon>Eurotiales</taxon>
        <taxon>Aspergillaceae</taxon>
        <taxon>Aspergillus</taxon>
        <taxon>Aspergillus subgen. Circumdati</taxon>
    </lineage>
</organism>
<sequence>MKATITVMSEFLGDGTGNRDVGGDTTSGADSLRGDDTTTLATYITDYRFENGPRYYAFRDGACLVSLCWGRHEVDTDLVTNPTWHQLEIHSLQEILDVGTGTGVWVIDMADEYPSARRIGVDLSPIQPSFIPPNCGFKIDDVTLPWTFAGNQFDFIHLRKLFGCIADWDEFFRQCLCFLKPVSDDGSLGPDHFYQSWSYTFLEAARLWGKNFAIWGESADLSHAISSYHRLPRQEGFGLRLLTSTLKWPDDEAQLFLAKMCRCLGNLKTHAYLPVTVVVARKPDPTVVEGY</sequence>
<dbReference type="CDD" id="cd02440">
    <property type="entry name" value="AdoMet_MTases"/>
    <property type="match status" value="1"/>
</dbReference>
<dbReference type="GeneID" id="43641443"/>
<name>A0A5N6SXR9_ASPPS</name>
<keyword evidence="1" id="KW-0489">Methyltransferase</keyword>
<keyword evidence="1" id="KW-0808">Transferase</keyword>
<accession>A0A5N6SXR9</accession>
<dbReference type="Gene3D" id="3.40.50.150">
    <property type="entry name" value="Vaccinia Virus protein VP39"/>
    <property type="match status" value="1"/>
</dbReference>
<dbReference type="AlphaFoldDB" id="A0A5N6SXR9"/>
<protein>
    <submittedName>
        <fullName evidence="1">S-adenosyl-L-methionine-dependent methyltransferase</fullName>
    </submittedName>
</protein>
<dbReference type="RefSeq" id="XP_031913977.1">
    <property type="nucleotide sequence ID" value="XM_032057233.1"/>
</dbReference>
<gene>
    <name evidence="1" type="ORF">BDV38DRAFT_270943</name>
</gene>
<proteinExistence type="predicted"/>
<dbReference type="Pfam" id="PF13489">
    <property type="entry name" value="Methyltransf_23"/>
    <property type="match status" value="1"/>
</dbReference>
<dbReference type="Proteomes" id="UP000325672">
    <property type="component" value="Unassembled WGS sequence"/>
</dbReference>